<feature type="transmembrane region" description="Helical" evidence="1">
    <location>
        <begin position="54"/>
        <end position="77"/>
    </location>
</feature>
<dbReference type="RefSeq" id="WP_186918343.1">
    <property type="nucleotide sequence ID" value="NZ_JACOPQ010000002.1"/>
</dbReference>
<dbReference type="PANTHER" id="PTHR36834:SF1">
    <property type="entry name" value="INTEGRAL MEMBRANE PROTEIN"/>
    <property type="match status" value="1"/>
</dbReference>
<comment type="caution">
    <text evidence="3">The sequence shown here is derived from an EMBL/GenBank/DDBJ whole genome shotgun (WGS) entry which is preliminary data.</text>
</comment>
<name>A0A8J6MC19_9FIRM</name>
<dbReference type="InterPro" id="IPR053150">
    <property type="entry name" value="Teicoplanin_resist-assoc"/>
</dbReference>
<dbReference type="PANTHER" id="PTHR36834">
    <property type="entry name" value="MEMBRANE PROTEIN-RELATED"/>
    <property type="match status" value="1"/>
</dbReference>
<feature type="domain" description="VanZ-like" evidence="2">
    <location>
        <begin position="96"/>
        <end position="186"/>
    </location>
</feature>
<dbReference type="Pfam" id="PF04892">
    <property type="entry name" value="VanZ"/>
    <property type="match status" value="1"/>
</dbReference>
<sequence>MDTLLWYVEIALDYGFQMLPCVLAAALVFFCLIPWRKRRLTRRGLISGSLREGALLLFVVFTMGLAALTLSPPGFWYQLLYGYPITFQFGLNHGFFWQITIIQDLLQMGSWSFFMLLGNLCMFAPLGFFPALLWSAPRWWKSALIGFCASAFVEVFQLFLPRSSDINDIILNTFGALCGFWIYLLLRRLAPRAAAKFKCRQLEVPDGRNTGDTAAPA</sequence>
<keyword evidence="1" id="KW-0812">Transmembrane</keyword>
<keyword evidence="1" id="KW-1133">Transmembrane helix</keyword>
<gene>
    <name evidence="3" type="ORF">H8S62_02150</name>
</gene>
<evidence type="ECO:0000313" key="3">
    <source>
        <dbReference type="EMBL" id="MBC5735814.1"/>
    </source>
</evidence>
<protein>
    <submittedName>
        <fullName evidence="3">VanZ family protein</fullName>
    </submittedName>
</protein>
<dbReference type="Proteomes" id="UP000607645">
    <property type="component" value="Unassembled WGS sequence"/>
</dbReference>
<reference evidence="3" key="1">
    <citation type="submission" date="2020-08" db="EMBL/GenBank/DDBJ databases">
        <title>Genome public.</title>
        <authorList>
            <person name="Liu C."/>
            <person name="Sun Q."/>
        </authorList>
    </citation>
    <scope>NUCLEOTIDE SEQUENCE</scope>
    <source>
        <strain evidence="3">NSJ-52</strain>
    </source>
</reference>
<keyword evidence="4" id="KW-1185">Reference proteome</keyword>
<dbReference type="InterPro" id="IPR006976">
    <property type="entry name" value="VanZ-like"/>
</dbReference>
<evidence type="ECO:0000313" key="4">
    <source>
        <dbReference type="Proteomes" id="UP000607645"/>
    </source>
</evidence>
<evidence type="ECO:0000259" key="2">
    <source>
        <dbReference type="Pfam" id="PF04892"/>
    </source>
</evidence>
<feature type="transmembrane region" description="Helical" evidence="1">
    <location>
        <begin position="143"/>
        <end position="160"/>
    </location>
</feature>
<feature type="transmembrane region" description="Helical" evidence="1">
    <location>
        <begin position="166"/>
        <end position="186"/>
    </location>
</feature>
<evidence type="ECO:0000256" key="1">
    <source>
        <dbReference type="SAM" id="Phobius"/>
    </source>
</evidence>
<feature type="transmembrane region" description="Helical" evidence="1">
    <location>
        <begin position="113"/>
        <end position="136"/>
    </location>
</feature>
<dbReference type="EMBL" id="JACOPQ010000002">
    <property type="protein sequence ID" value="MBC5735814.1"/>
    <property type="molecule type" value="Genomic_DNA"/>
</dbReference>
<dbReference type="AlphaFoldDB" id="A0A8J6MC19"/>
<organism evidence="3 4">
    <name type="scientific">Lawsonibacter faecis</name>
    <dbReference type="NCBI Taxonomy" id="2763052"/>
    <lineage>
        <taxon>Bacteria</taxon>
        <taxon>Bacillati</taxon>
        <taxon>Bacillota</taxon>
        <taxon>Clostridia</taxon>
        <taxon>Eubacteriales</taxon>
        <taxon>Oscillospiraceae</taxon>
        <taxon>Lawsonibacter</taxon>
    </lineage>
</organism>
<feature type="transmembrane region" description="Helical" evidence="1">
    <location>
        <begin position="14"/>
        <end position="33"/>
    </location>
</feature>
<keyword evidence="1" id="KW-0472">Membrane</keyword>
<accession>A0A8J6MC19</accession>
<proteinExistence type="predicted"/>